<dbReference type="GeneID" id="19205497"/>
<name>A0A5M3MP32_CONPW</name>
<proteinExistence type="predicted"/>
<keyword evidence="2" id="KW-1185">Reference proteome</keyword>
<evidence type="ECO:0000313" key="2">
    <source>
        <dbReference type="Proteomes" id="UP000053558"/>
    </source>
</evidence>
<dbReference type="EMBL" id="JH711579">
    <property type="protein sequence ID" value="EIW80790.1"/>
    <property type="molecule type" value="Genomic_DNA"/>
</dbReference>
<comment type="caution">
    <text evidence="1">The sequence shown here is derived from an EMBL/GenBank/DDBJ whole genome shotgun (WGS) entry which is preliminary data.</text>
</comment>
<sequence length="570" mass="62880">MPTLEKRLKGDESSRKYSYLDVISGASCIDKAFTPMRQWLWNRFSTLRPTLPLTQLGGVPSEYSLYTCFVWDDSWDCPGAEMAIPSILRGLWEELLTIKATFCSHIHPEPITGCSAADVHLNLEYIVATCQQARLQSEVASRYGTPIACAHIWDSLVRTLTIGESLNTLNSPSIALPRNALSDRFAEHDWRLLAKFTIQQSGECGVRYFDAIAALHPSEIAQNQALDAAASLLHLGLSDNRRDEVEALMSLAKSDPVDAVCDVVVAVSVPGFVERGMSLALYHAARSFSLLQRSPSVIAARSSTAFYHGMCDLTSDHPQLAFTFDVFSANICSAGVSPEATESLAYETLFSCPKPTDRPTVPDSRLERANVSSPPDLPPLDIACDDADVSDMVDGLALEIPLLLVNHTPPERILSAVGSHKHRMSATATAAYYAALGLSGVPLFSLVTNGCRGVITCAWAEVYGGFQVGHYHINILVSSVDLALHIHFPLIAVPQRIKIVERNAMVFDLTNPLSALHLATVLVRLKHEHGKILRERFDEQALTRLRERLEHGEWETRWTMAHYIEEHANQ</sequence>
<dbReference type="AlphaFoldDB" id="A0A5M3MP32"/>
<gene>
    <name evidence="1" type="ORF">CONPUDRAFT_166199</name>
</gene>
<evidence type="ECO:0000313" key="1">
    <source>
        <dbReference type="EMBL" id="EIW80790.1"/>
    </source>
</evidence>
<protein>
    <submittedName>
        <fullName evidence="1">Uncharacterized protein</fullName>
    </submittedName>
</protein>
<reference evidence="2" key="1">
    <citation type="journal article" date="2012" name="Science">
        <title>The Paleozoic origin of enzymatic lignin decomposition reconstructed from 31 fungal genomes.</title>
        <authorList>
            <person name="Floudas D."/>
            <person name="Binder M."/>
            <person name="Riley R."/>
            <person name="Barry K."/>
            <person name="Blanchette R.A."/>
            <person name="Henrissat B."/>
            <person name="Martinez A.T."/>
            <person name="Otillar R."/>
            <person name="Spatafora J.W."/>
            <person name="Yadav J.S."/>
            <person name="Aerts A."/>
            <person name="Benoit I."/>
            <person name="Boyd A."/>
            <person name="Carlson A."/>
            <person name="Copeland A."/>
            <person name="Coutinho P.M."/>
            <person name="de Vries R.P."/>
            <person name="Ferreira P."/>
            <person name="Findley K."/>
            <person name="Foster B."/>
            <person name="Gaskell J."/>
            <person name="Glotzer D."/>
            <person name="Gorecki P."/>
            <person name="Heitman J."/>
            <person name="Hesse C."/>
            <person name="Hori C."/>
            <person name="Igarashi K."/>
            <person name="Jurgens J.A."/>
            <person name="Kallen N."/>
            <person name="Kersten P."/>
            <person name="Kohler A."/>
            <person name="Kuees U."/>
            <person name="Kumar T.K.A."/>
            <person name="Kuo A."/>
            <person name="LaButti K."/>
            <person name="Larrondo L.F."/>
            <person name="Lindquist E."/>
            <person name="Ling A."/>
            <person name="Lombard V."/>
            <person name="Lucas S."/>
            <person name="Lundell T."/>
            <person name="Martin R."/>
            <person name="McLaughlin D.J."/>
            <person name="Morgenstern I."/>
            <person name="Morin E."/>
            <person name="Murat C."/>
            <person name="Nagy L.G."/>
            <person name="Nolan M."/>
            <person name="Ohm R.A."/>
            <person name="Patyshakuliyeva A."/>
            <person name="Rokas A."/>
            <person name="Ruiz-Duenas F.J."/>
            <person name="Sabat G."/>
            <person name="Salamov A."/>
            <person name="Samejima M."/>
            <person name="Schmutz J."/>
            <person name="Slot J.C."/>
            <person name="St John F."/>
            <person name="Stenlid J."/>
            <person name="Sun H."/>
            <person name="Sun S."/>
            <person name="Syed K."/>
            <person name="Tsang A."/>
            <person name="Wiebenga A."/>
            <person name="Young D."/>
            <person name="Pisabarro A."/>
            <person name="Eastwood D.C."/>
            <person name="Martin F."/>
            <person name="Cullen D."/>
            <person name="Grigoriev I.V."/>
            <person name="Hibbett D.S."/>
        </authorList>
    </citation>
    <scope>NUCLEOTIDE SEQUENCE [LARGE SCALE GENOMIC DNA]</scope>
    <source>
        <strain evidence="2">RWD-64-598 SS2</strain>
    </source>
</reference>
<dbReference type="KEGG" id="cput:CONPUDRAFT_166199"/>
<dbReference type="Proteomes" id="UP000053558">
    <property type="component" value="Unassembled WGS sequence"/>
</dbReference>
<dbReference type="RefSeq" id="XP_007769650.1">
    <property type="nucleotide sequence ID" value="XM_007771460.1"/>
</dbReference>
<organism evidence="1 2">
    <name type="scientific">Coniophora puteana (strain RWD-64-598)</name>
    <name type="common">Brown rot fungus</name>
    <dbReference type="NCBI Taxonomy" id="741705"/>
    <lineage>
        <taxon>Eukaryota</taxon>
        <taxon>Fungi</taxon>
        <taxon>Dikarya</taxon>
        <taxon>Basidiomycota</taxon>
        <taxon>Agaricomycotina</taxon>
        <taxon>Agaricomycetes</taxon>
        <taxon>Agaricomycetidae</taxon>
        <taxon>Boletales</taxon>
        <taxon>Coniophorineae</taxon>
        <taxon>Coniophoraceae</taxon>
        <taxon>Coniophora</taxon>
    </lineage>
</organism>
<accession>A0A5M3MP32</accession>